<dbReference type="Proteomes" id="UP000784294">
    <property type="component" value="Unassembled WGS sequence"/>
</dbReference>
<dbReference type="EMBL" id="CAAALY010068769">
    <property type="protein sequence ID" value="VEL24636.1"/>
    <property type="molecule type" value="Genomic_DNA"/>
</dbReference>
<sequence length="93" mass="10667">MEVEEEEQLPLVDVEVIRSNGKLKKRLFRKKSCAGIILNFQSHLNEDVTLNGCRIMGRGAGQIDVDIPRQWLPKRNDTKKHTGREKPMAERGL</sequence>
<protein>
    <submittedName>
        <fullName evidence="2">Uncharacterized protein</fullName>
    </submittedName>
</protein>
<name>A0A448X0A3_9PLAT</name>
<reference evidence="2" key="1">
    <citation type="submission" date="2018-11" db="EMBL/GenBank/DDBJ databases">
        <authorList>
            <consortium name="Pathogen Informatics"/>
        </authorList>
    </citation>
    <scope>NUCLEOTIDE SEQUENCE</scope>
</reference>
<feature type="region of interest" description="Disordered" evidence="1">
    <location>
        <begin position="71"/>
        <end position="93"/>
    </location>
</feature>
<evidence type="ECO:0000313" key="3">
    <source>
        <dbReference type="Proteomes" id="UP000784294"/>
    </source>
</evidence>
<comment type="caution">
    <text evidence="2">The sequence shown here is derived from an EMBL/GenBank/DDBJ whole genome shotgun (WGS) entry which is preliminary data.</text>
</comment>
<evidence type="ECO:0000313" key="2">
    <source>
        <dbReference type="EMBL" id="VEL24636.1"/>
    </source>
</evidence>
<evidence type="ECO:0000256" key="1">
    <source>
        <dbReference type="SAM" id="MobiDB-lite"/>
    </source>
</evidence>
<dbReference type="AlphaFoldDB" id="A0A448X0A3"/>
<keyword evidence="3" id="KW-1185">Reference proteome</keyword>
<accession>A0A448X0A3</accession>
<feature type="compositionally biased region" description="Basic and acidic residues" evidence="1">
    <location>
        <begin position="74"/>
        <end position="93"/>
    </location>
</feature>
<organism evidence="2 3">
    <name type="scientific">Protopolystoma xenopodis</name>
    <dbReference type="NCBI Taxonomy" id="117903"/>
    <lineage>
        <taxon>Eukaryota</taxon>
        <taxon>Metazoa</taxon>
        <taxon>Spiralia</taxon>
        <taxon>Lophotrochozoa</taxon>
        <taxon>Platyhelminthes</taxon>
        <taxon>Monogenea</taxon>
        <taxon>Polyopisthocotylea</taxon>
        <taxon>Polystomatidea</taxon>
        <taxon>Polystomatidae</taxon>
        <taxon>Protopolystoma</taxon>
    </lineage>
</organism>
<proteinExistence type="predicted"/>
<gene>
    <name evidence="2" type="ORF">PXEA_LOCUS18076</name>
</gene>